<evidence type="ECO:0000313" key="10">
    <source>
        <dbReference type="Proteomes" id="UP000256964"/>
    </source>
</evidence>
<evidence type="ECO:0000256" key="3">
    <source>
        <dbReference type="ARBA" id="ARBA00012910"/>
    </source>
</evidence>
<dbReference type="UniPathway" id="UPA00896">
    <property type="reaction ID" value="UER00863"/>
</dbReference>
<dbReference type="InterPro" id="IPR000891">
    <property type="entry name" value="PYR_CT"/>
</dbReference>
<keyword evidence="5" id="KW-0456">Lyase</keyword>
<organism evidence="9 10">
    <name type="scientific">Lentinus brumalis</name>
    <dbReference type="NCBI Taxonomy" id="2498619"/>
    <lineage>
        <taxon>Eukaryota</taxon>
        <taxon>Fungi</taxon>
        <taxon>Dikarya</taxon>
        <taxon>Basidiomycota</taxon>
        <taxon>Agaricomycotina</taxon>
        <taxon>Agaricomycetes</taxon>
        <taxon>Polyporales</taxon>
        <taxon>Polyporaceae</taxon>
        <taxon>Lentinus</taxon>
    </lineage>
</organism>
<feature type="domain" description="Pyruvate carboxyltransferase" evidence="8">
    <location>
        <begin position="29"/>
        <end position="307"/>
    </location>
</feature>
<dbReference type="InterPro" id="IPR043594">
    <property type="entry name" value="HMGL"/>
</dbReference>
<dbReference type="PROSITE" id="PS50991">
    <property type="entry name" value="PYR_CT"/>
    <property type="match status" value="1"/>
</dbReference>
<dbReference type="GO" id="GO:0006552">
    <property type="term" value="P:L-leucine catabolic process"/>
    <property type="evidence" value="ECO:0007669"/>
    <property type="project" value="TreeGrafter"/>
</dbReference>
<dbReference type="Gene3D" id="3.20.20.70">
    <property type="entry name" value="Aldolase class I"/>
    <property type="match status" value="1"/>
</dbReference>
<comment type="catalytic activity">
    <reaction evidence="6">
        <text>(3S)-3-hydroxy-3-methylglutaryl-CoA = acetoacetate + acetyl-CoA</text>
        <dbReference type="Rhea" id="RHEA:24404"/>
        <dbReference type="ChEBI" id="CHEBI:13705"/>
        <dbReference type="ChEBI" id="CHEBI:43074"/>
        <dbReference type="ChEBI" id="CHEBI:57288"/>
        <dbReference type="EC" id="4.1.3.4"/>
    </reaction>
</comment>
<dbReference type="Proteomes" id="UP000256964">
    <property type="component" value="Unassembled WGS sequence"/>
</dbReference>
<protein>
    <recommendedName>
        <fullName evidence="3">hydroxymethylglutaryl-CoA lyase</fullName>
        <ecNumber evidence="3">4.1.3.4</ecNumber>
    </recommendedName>
</protein>
<dbReference type="OrthoDB" id="1905920at2759"/>
<dbReference type="SUPFAM" id="SSF51569">
    <property type="entry name" value="Aldolase"/>
    <property type="match status" value="1"/>
</dbReference>
<dbReference type="PANTHER" id="PTHR42738:SF7">
    <property type="entry name" value="HYDROXYMETHYLGLUTARYL-COA LYASE"/>
    <property type="match status" value="1"/>
</dbReference>
<dbReference type="CDD" id="cd07938">
    <property type="entry name" value="DRE_TIM_HMGL"/>
    <property type="match status" value="1"/>
</dbReference>
<evidence type="ECO:0000259" key="8">
    <source>
        <dbReference type="PROSITE" id="PS50991"/>
    </source>
</evidence>
<evidence type="ECO:0000256" key="4">
    <source>
        <dbReference type="ARBA" id="ARBA00022723"/>
    </source>
</evidence>
<dbReference type="Pfam" id="PF00682">
    <property type="entry name" value="HMGL-like"/>
    <property type="match status" value="1"/>
</dbReference>
<keyword evidence="10" id="KW-1185">Reference proteome</keyword>
<sequence length="356" mass="38230">MLARRLLQTRPAIAAIRSRAYATEARERVRIVEVGPRDGLQNESAVIPPAVKVELINRLTEAGLDIIESGSFVSPKWVPQMAGTAEVLKTMQRRKGRHYPVLVPNLKGLEILLDLLSEQPASEVPYTDEIAVFTAATDAFAKANTNCTVAESLQRLEAVTKRATKEGLRVRGYVSVVIDCPYSGKVDPVKVKDVTQALLDMGCYEVSLGDTVGTGNPTTVGKMLRTVLDGGIPASVLAGHYHDTYGMGVSNILTSLEHGLRTFDSSVGGLGGCPYSPGATGNVATEDVLYALRGSQYAPPGDLNAIAEVGTWISKALNRTNSSRVGKALEARRAREQLERERERDGGSAENISAKL</sequence>
<dbReference type="PANTHER" id="PTHR42738">
    <property type="entry name" value="HYDROXYMETHYLGLUTARYL-COA LYASE"/>
    <property type="match status" value="1"/>
</dbReference>
<evidence type="ECO:0000256" key="2">
    <source>
        <dbReference type="ARBA" id="ARBA00009405"/>
    </source>
</evidence>
<gene>
    <name evidence="9" type="ORF">OH76DRAFT_943470</name>
</gene>
<dbReference type="GO" id="GO:0046872">
    <property type="term" value="F:metal ion binding"/>
    <property type="evidence" value="ECO:0007669"/>
    <property type="project" value="UniProtKB-KW"/>
</dbReference>
<feature type="compositionally biased region" description="Basic and acidic residues" evidence="7">
    <location>
        <begin position="336"/>
        <end position="347"/>
    </location>
</feature>
<keyword evidence="4" id="KW-0479">Metal-binding</keyword>
<comment type="similarity">
    <text evidence="2">Belongs to the HMG-CoA lyase family.</text>
</comment>
<dbReference type="EMBL" id="KZ857436">
    <property type="protein sequence ID" value="RDX45520.1"/>
    <property type="molecule type" value="Genomic_DNA"/>
</dbReference>
<evidence type="ECO:0000313" key="9">
    <source>
        <dbReference type="EMBL" id="RDX45520.1"/>
    </source>
</evidence>
<reference evidence="9 10" key="1">
    <citation type="journal article" date="2018" name="Biotechnol. Biofuels">
        <title>Integrative visual omics of the white-rot fungus Polyporus brumalis exposes the biotechnological potential of its oxidative enzymes for delignifying raw plant biomass.</title>
        <authorList>
            <person name="Miyauchi S."/>
            <person name="Rancon A."/>
            <person name="Drula E."/>
            <person name="Hage H."/>
            <person name="Chaduli D."/>
            <person name="Favel A."/>
            <person name="Grisel S."/>
            <person name="Henrissat B."/>
            <person name="Herpoel-Gimbert I."/>
            <person name="Ruiz-Duenas F.J."/>
            <person name="Chevret D."/>
            <person name="Hainaut M."/>
            <person name="Lin J."/>
            <person name="Wang M."/>
            <person name="Pangilinan J."/>
            <person name="Lipzen A."/>
            <person name="Lesage-Meessen L."/>
            <person name="Navarro D."/>
            <person name="Riley R."/>
            <person name="Grigoriev I.V."/>
            <person name="Zhou S."/>
            <person name="Raouche S."/>
            <person name="Rosso M.N."/>
        </authorList>
    </citation>
    <scope>NUCLEOTIDE SEQUENCE [LARGE SCALE GENOMIC DNA]</scope>
    <source>
        <strain evidence="9 10">BRFM 1820</strain>
    </source>
</reference>
<dbReference type="GO" id="GO:0046951">
    <property type="term" value="P:ketone body biosynthetic process"/>
    <property type="evidence" value="ECO:0007669"/>
    <property type="project" value="TreeGrafter"/>
</dbReference>
<dbReference type="EC" id="4.1.3.4" evidence="3"/>
<evidence type="ECO:0000256" key="5">
    <source>
        <dbReference type="ARBA" id="ARBA00023239"/>
    </source>
</evidence>
<evidence type="ECO:0000256" key="1">
    <source>
        <dbReference type="ARBA" id="ARBA00005143"/>
    </source>
</evidence>
<dbReference type="AlphaFoldDB" id="A0A371CZ03"/>
<accession>A0A371CZ03</accession>
<dbReference type="FunFam" id="3.20.20.70:FF:000201">
    <property type="entry name" value="Hydroxymethylglutaryl-CoA lyase"/>
    <property type="match status" value="1"/>
</dbReference>
<dbReference type="STRING" id="139420.A0A371CZ03"/>
<dbReference type="InterPro" id="IPR013785">
    <property type="entry name" value="Aldolase_TIM"/>
</dbReference>
<dbReference type="NCBIfam" id="NF004283">
    <property type="entry name" value="PRK05692.1"/>
    <property type="match status" value="1"/>
</dbReference>
<feature type="region of interest" description="Disordered" evidence="7">
    <location>
        <begin position="336"/>
        <end position="356"/>
    </location>
</feature>
<evidence type="ECO:0000256" key="6">
    <source>
        <dbReference type="ARBA" id="ARBA00049877"/>
    </source>
</evidence>
<evidence type="ECO:0000256" key="7">
    <source>
        <dbReference type="SAM" id="MobiDB-lite"/>
    </source>
</evidence>
<name>A0A371CZ03_9APHY</name>
<dbReference type="GO" id="GO:0004419">
    <property type="term" value="F:hydroxymethylglutaryl-CoA lyase activity"/>
    <property type="evidence" value="ECO:0007669"/>
    <property type="project" value="UniProtKB-EC"/>
</dbReference>
<proteinExistence type="inferred from homology"/>
<comment type="pathway">
    <text evidence="1">Metabolic intermediate metabolism; (S)-3-hydroxy-3-methylglutaryl-CoA degradation; acetoacetate from (S)-3-hydroxy-3-methylglutaryl-CoA: step 1/1.</text>
</comment>